<protein>
    <recommendedName>
        <fullName evidence="1">Reverse transcriptase/retrotransposon-derived protein RNase H-like domain-containing protein</fullName>
    </recommendedName>
</protein>
<dbReference type="Gene3D" id="3.10.20.370">
    <property type="match status" value="1"/>
</dbReference>
<dbReference type="InterPro" id="IPR041577">
    <property type="entry name" value="RT_RNaseH_2"/>
</dbReference>
<dbReference type="PANTHER" id="PTHR34072:SF55">
    <property type="entry name" value="DNA_RNA POLYMERASES SUPERFAMILY PROTEIN"/>
    <property type="match status" value="1"/>
</dbReference>
<gene>
    <name evidence="2" type="ORF">GH714_033062</name>
</gene>
<comment type="caution">
    <text evidence="2">The sequence shown here is derived from an EMBL/GenBank/DDBJ whole genome shotgun (WGS) entry which is preliminary data.</text>
</comment>
<keyword evidence="3" id="KW-1185">Reference proteome</keyword>
<dbReference type="Pfam" id="PF17919">
    <property type="entry name" value="RT_RNaseH_2"/>
    <property type="match status" value="1"/>
</dbReference>
<dbReference type="SUPFAM" id="SSF56672">
    <property type="entry name" value="DNA/RNA polymerases"/>
    <property type="match status" value="1"/>
</dbReference>
<sequence length="228" mass="25779">MPNFSLPFVVECDASGSGVGAVLMQQNRPIAYFSKAISNKSTAQSAYERELMALVLAIQHWRPYLIADALSRRDEEVELQAISVPQWVDWEEIAQEVMKDKQLSKIIAELSAGSKRVVGNHPVLTDLPVHMEEQGESMVEPDHICQQRQIHRNNQWVSQVLVQWKGQSAEQATWLDEADFRGQFPYFSLEDKAASQQVGNDKVKRAQGLLRYILEELKGRAKGVESLC</sequence>
<organism evidence="2 3">
    <name type="scientific">Hevea brasiliensis</name>
    <name type="common">Para rubber tree</name>
    <name type="synonym">Siphonia brasiliensis</name>
    <dbReference type="NCBI Taxonomy" id="3981"/>
    <lineage>
        <taxon>Eukaryota</taxon>
        <taxon>Viridiplantae</taxon>
        <taxon>Streptophyta</taxon>
        <taxon>Embryophyta</taxon>
        <taxon>Tracheophyta</taxon>
        <taxon>Spermatophyta</taxon>
        <taxon>Magnoliopsida</taxon>
        <taxon>eudicotyledons</taxon>
        <taxon>Gunneridae</taxon>
        <taxon>Pentapetalae</taxon>
        <taxon>rosids</taxon>
        <taxon>fabids</taxon>
        <taxon>Malpighiales</taxon>
        <taxon>Euphorbiaceae</taxon>
        <taxon>Crotonoideae</taxon>
        <taxon>Micrandreae</taxon>
        <taxon>Hevea</taxon>
    </lineage>
</organism>
<dbReference type="PANTHER" id="PTHR34072">
    <property type="entry name" value="ENZYMATIC POLYPROTEIN-RELATED"/>
    <property type="match status" value="1"/>
</dbReference>
<feature type="domain" description="Reverse transcriptase/retrotransposon-derived protein RNase H-like" evidence="1">
    <location>
        <begin position="2"/>
        <end position="66"/>
    </location>
</feature>
<evidence type="ECO:0000313" key="3">
    <source>
        <dbReference type="Proteomes" id="UP000467840"/>
    </source>
</evidence>
<dbReference type="InterPro" id="IPR016197">
    <property type="entry name" value="Chromo-like_dom_sf"/>
</dbReference>
<dbReference type="Proteomes" id="UP000467840">
    <property type="component" value="Chromosome 11"/>
</dbReference>
<dbReference type="EMBL" id="JAAGAX010000002">
    <property type="protein sequence ID" value="KAF2323059.1"/>
    <property type="molecule type" value="Genomic_DNA"/>
</dbReference>
<proteinExistence type="predicted"/>
<evidence type="ECO:0000259" key="1">
    <source>
        <dbReference type="Pfam" id="PF17919"/>
    </source>
</evidence>
<reference evidence="2 3" key="1">
    <citation type="journal article" date="2020" name="Mol. Plant">
        <title>The Chromosome-Based Rubber Tree Genome Provides New Insights into Spurge Genome Evolution and Rubber Biosynthesis.</title>
        <authorList>
            <person name="Liu J."/>
            <person name="Shi C."/>
            <person name="Shi C.C."/>
            <person name="Li W."/>
            <person name="Zhang Q.J."/>
            <person name="Zhang Y."/>
            <person name="Li K."/>
            <person name="Lu H.F."/>
            <person name="Shi C."/>
            <person name="Zhu S.T."/>
            <person name="Xiao Z.Y."/>
            <person name="Nan H."/>
            <person name="Yue Y."/>
            <person name="Zhu X.G."/>
            <person name="Wu Y."/>
            <person name="Hong X.N."/>
            <person name="Fan G.Y."/>
            <person name="Tong Y."/>
            <person name="Zhang D."/>
            <person name="Mao C.L."/>
            <person name="Liu Y.L."/>
            <person name="Hao S.J."/>
            <person name="Liu W.Q."/>
            <person name="Lv M.Q."/>
            <person name="Zhang H.B."/>
            <person name="Liu Y."/>
            <person name="Hu-Tang G.R."/>
            <person name="Wang J.P."/>
            <person name="Wang J.H."/>
            <person name="Sun Y.H."/>
            <person name="Ni S.B."/>
            <person name="Chen W.B."/>
            <person name="Zhang X.C."/>
            <person name="Jiao Y.N."/>
            <person name="Eichler E.E."/>
            <person name="Li G.H."/>
            <person name="Liu X."/>
            <person name="Gao L.Z."/>
        </authorList>
    </citation>
    <scope>NUCLEOTIDE SEQUENCE [LARGE SCALE GENOMIC DNA]</scope>
    <source>
        <strain evidence="3">cv. GT1</strain>
        <tissue evidence="2">Leaf</tissue>
    </source>
</reference>
<dbReference type="SUPFAM" id="SSF54160">
    <property type="entry name" value="Chromo domain-like"/>
    <property type="match status" value="1"/>
</dbReference>
<dbReference type="InterPro" id="IPR043502">
    <property type="entry name" value="DNA/RNA_pol_sf"/>
</dbReference>
<dbReference type="AlphaFoldDB" id="A0A6A6NE34"/>
<evidence type="ECO:0000313" key="2">
    <source>
        <dbReference type="EMBL" id="KAF2323059.1"/>
    </source>
</evidence>
<accession>A0A6A6NE34</accession>
<name>A0A6A6NE34_HEVBR</name>